<dbReference type="InterPro" id="IPR005358">
    <property type="entry name" value="Puta_zinc/iron-chelating_dom"/>
</dbReference>
<name>A0ABX8WMY8_9GAMM</name>
<proteinExistence type="predicted"/>
<dbReference type="RefSeq" id="WP_220379811.1">
    <property type="nucleotide sequence ID" value="NZ_CP080544.1"/>
</dbReference>
<accession>A0ABX8WMY8</accession>
<sequence length="119" mass="12788">MSPLAHPCLACGACCAAFRVAFHWSEANDAPGGTVPVDLTVALRTHERAMRGTDSTSPHCIALEGKVGEATRCCIYHARPSPCRSVQASWENGAADPHCDRARQRYGLPVLTADDWVGR</sequence>
<gene>
    <name evidence="1" type="ORF">H8L67_00240</name>
</gene>
<evidence type="ECO:0000313" key="2">
    <source>
        <dbReference type="Proteomes" id="UP000824755"/>
    </source>
</evidence>
<dbReference type="Pfam" id="PF03692">
    <property type="entry name" value="CxxCxxCC"/>
    <property type="match status" value="1"/>
</dbReference>
<organism evidence="1 2">
    <name type="scientific">Lysobacter soyae</name>
    <dbReference type="NCBI Taxonomy" id="2764185"/>
    <lineage>
        <taxon>Bacteria</taxon>
        <taxon>Pseudomonadati</taxon>
        <taxon>Pseudomonadota</taxon>
        <taxon>Gammaproteobacteria</taxon>
        <taxon>Lysobacterales</taxon>
        <taxon>Lysobacteraceae</taxon>
        <taxon>Lysobacter</taxon>
    </lineage>
</organism>
<reference evidence="1 2" key="1">
    <citation type="submission" date="2021-08" db="EMBL/GenBank/DDBJ databases">
        <title>Lysobacter sp. strain CJ11 Genome sequencing and assembly.</title>
        <authorList>
            <person name="Kim I."/>
        </authorList>
    </citation>
    <scope>NUCLEOTIDE SEQUENCE [LARGE SCALE GENOMIC DNA]</scope>
    <source>
        <strain evidence="1 2">CJ11</strain>
    </source>
</reference>
<dbReference type="EMBL" id="CP080544">
    <property type="protein sequence ID" value="QYR52992.1"/>
    <property type="molecule type" value="Genomic_DNA"/>
</dbReference>
<evidence type="ECO:0000313" key="1">
    <source>
        <dbReference type="EMBL" id="QYR52992.1"/>
    </source>
</evidence>
<protein>
    <submittedName>
        <fullName evidence="1">YkgJ family cysteine cluster protein</fullName>
    </submittedName>
</protein>
<dbReference type="Proteomes" id="UP000824755">
    <property type="component" value="Chromosome"/>
</dbReference>
<keyword evidence="2" id="KW-1185">Reference proteome</keyword>